<keyword evidence="3" id="KW-1185">Reference proteome</keyword>
<evidence type="ECO:0000313" key="2">
    <source>
        <dbReference type="EMBL" id="KAL0568765.1"/>
    </source>
</evidence>
<dbReference type="EMBL" id="JBAHYK010001263">
    <property type="protein sequence ID" value="KAL0568765.1"/>
    <property type="molecule type" value="Genomic_DNA"/>
</dbReference>
<comment type="caution">
    <text evidence="2">The sequence shown here is derived from an EMBL/GenBank/DDBJ whole genome shotgun (WGS) entry which is preliminary data.</text>
</comment>
<accession>A0ABR3F0N1</accession>
<protein>
    <submittedName>
        <fullName evidence="2">Uncharacterized protein</fullName>
    </submittedName>
</protein>
<organism evidence="2 3">
    <name type="scientific">Marasmius crinis-equi</name>
    <dbReference type="NCBI Taxonomy" id="585013"/>
    <lineage>
        <taxon>Eukaryota</taxon>
        <taxon>Fungi</taxon>
        <taxon>Dikarya</taxon>
        <taxon>Basidiomycota</taxon>
        <taxon>Agaricomycotina</taxon>
        <taxon>Agaricomycetes</taxon>
        <taxon>Agaricomycetidae</taxon>
        <taxon>Agaricales</taxon>
        <taxon>Marasmiineae</taxon>
        <taxon>Marasmiaceae</taxon>
        <taxon>Marasmius</taxon>
    </lineage>
</organism>
<feature type="compositionally biased region" description="Basic residues" evidence="1">
    <location>
        <begin position="95"/>
        <end position="111"/>
    </location>
</feature>
<feature type="region of interest" description="Disordered" evidence="1">
    <location>
        <begin position="71"/>
        <end position="113"/>
    </location>
</feature>
<evidence type="ECO:0000313" key="3">
    <source>
        <dbReference type="Proteomes" id="UP001465976"/>
    </source>
</evidence>
<sequence length="229" mass="25407">MTAGGCAVGFGTEIRDRRHSFADFALCPTLAACFFPSLLPLAPARARDRLPQPTASTDRLKFRYAEMAAKGEKERVASDEQRAESEPKVSESKLRRAHRPRPHPQRHRRRNWERTPLLDRAFQLLPARNHSATVRPLAEAIAATADASAPLTGPANPPPLASTRGFGLDSEDARETEEVAVRALELANDAGEWGCMLKVEASRGVEVAAEARWGRYEIKRIDAEMKMRE</sequence>
<reference evidence="2 3" key="1">
    <citation type="submission" date="2024-02" db="EMBL/GenBank/DDBJ databases">
        <title>A draft genome for the cacao thread blight pathogen Marasmius crinis-equi.</title>
        <authorList>
            <person name="Cohen S.P."/>
            <person name="Baruah I.K."/>
            <person name="Amoako-Attah I."/>
            <person name="Bukari Y."/>
            <person name="Meinhardt L.W."/>
            <person name="Bailey B.A."/>
        </authorList>
    </citation>
    <scope>NUCLEOTIDE SEQUENCE [LARGE SCALE GENOMIC DNA]</scope>
    <source>
        <strain evidence="2 3">GH-76</strain>
    </source>
</reference>
<gene>
    <name evidence="2" type="ORF">V5O48_013216</name>
</gene>
<proteinExistence type="predicted"/>
<feature type="compositionally biased region" description="Basic and acidic residues" evidence="1">
    <location>
        <begin position="71"/>
        <end position="94"/>
    </location>
</feature>
<dbReference type="Proteomes" id="UP001465976">
    <property type="component" value="Unassembled WGS sequence"/>
</dbReference>
<evidence type="ECO:0000256" key="1">
    <source>
        <dbReference type="SAM" id="MobiDB-lite"/>
    </source>
</evidence>
<name>A0ABR3F0N1_9AGAR</name>